<evidence type="ECO:0000313" key="6">
    <source>
        <dbReference type="EMBL" id="KLO09791.1"/>
    </source>
</evidence>
<dbReference type="PROSITE" id="PS50011">
    <property type="entry name" value="PROTEIN_KINASE_DOM"/>
    <property type="match status" value="1"/>
</dbReference>
<dbReference type="InterPro" id="IPR051681">
    <property type="entry name" value="Ser/Thr_Kinases-Pseudokinases"/>
</dbReference>
<dbReference type="SUPFAM" id="SSF56112">
    <property type="entry name" value="Protein kinase-like (PK-like)"/>
    <property type="match status" value="1"/>
</dbReference>
<evidence type="ECO:0000256" key="1">
    <source>
        <dbReference type="ARBA" id="ARBA00022679"/>
    </source>
</evidence>
<dbReference type="GO" id="GO:0004674">
    <property type="term" value="F:protein serine/threonine kinase activity"/>
    <property type="evidence" value="ECO:0007669"/>
    <property type="project" value="TreeGrafter"/>
</dbReference>
<accession>A0A0H2RYC2</accession>
<dbReference type="PANTHER" id="PTHR44329">
    <property type="entry name" value="SERINE/THREONINE-PROTEIN KINASE TNNI3K-RELATED"/>
    <property type="match status" value="1"/>
</dbReference>
<keyword evidence="2" id="KW-0547">Nucleotide-binding</keyword>
<dbReference type="STRING" id="27342.A0A0H2RYC2"/>
<dbReference type="PANTHER" id="PTHR44329:SF288">
    <property type="entry name" value="MITOGEN-ACTIVATED PROTEIN KINASE KINASE KINASE 20"/>
    <property type="match status" value="1"/>
</dbReference>
<reference evidence="6 7" key="1">
    <citation type="submission" date="2015-04" db="EMBL/GenBank/DDBJ databases">
        <title>Complete genome sequence of Schizopora paradoxa KUC8140, a cosmopolitan wood degrader in East Asia.</title>
        <authorList>
            <consortium name="DOE Joint Genome Institute"/>
            <person name="Min B."/>
            <person name="Park H."/>
            <person name="Jang Y."/>
            <person name="Kim J.-J."/>
            <person name="Kim K.H."/>
            <person name="Pangilinan J."/>
            <person name="Lipzen A."/>
            <person name="Riley R."/>
            <person name="Grigoriev I.V."/>
            <person name="Spatafora J.W."/>
            <person name="Choi I.-G."/>
        </authorList>
    </citation>
    <scope>NUCLEOTIDE SEQUENCE [LARGE SCALE GENOMIC DNA]</scope>
    <source>
        <strain evidence="6 7">KUC8140</strain>
    </source>
</reference>
<name>A0A0H2RYC2_9AGAM</name>
<keyword evidence="4" id="KW-0067">ATP-binding</keyword>
<evidence type="ECO:0000259" key="5">
    <source>
        <dbReference type="PROSITE" id="PS50011"/>
    </source>
</evidence>
<gene>
    <name evidence="6" type="ORF">SCHPADRAFT_550177</name>
</gene>
<organism evidence="6 7">
    <name type="scientific">Schizopora paradoxa</name>
    <dbReference type="NCBI Taxonomy" id="27342"/>
    <lineage>
        <taxon>Eukaryota</taxon>
        <taxon>Fungi</taxon>
        <taxon>Dikarya</taxon>
        <taxon>Basidiomycota</taxon>
        <taxon>Agaricomycotina</taxon>
        <taxon>Agaricomycetes</taxon>
        <taxon>Hymenochaetales</taxon>
        <taxon>Schizoporaceae</taxon>
        <taxon>Schizopora</taxon>
    </lineage>
</organism>
<feature type="domain" description="Protein kinase" evidence="5">
    <location>
        <begin position="66"/>
        <end position="340"/>
    </location>
</feature>
<protein>
    <submittedName>
        <fullName evidence="6">Kinase-like protein</fullName>
    </submittedName>
</protein>
<keyword evidence="1" id="KW-0808">Transferase</keyword>
<dbReference type="GO" id="GO:0005524">
    <property type="term" value="F:ATP binding"/>
    <property type="evidence" value="ECO:0007669"/>
    <property type="project" value="UniProtKB-KW"/>
</dbReference>
<dbReference type="EMBL" id="KQ086045">
    <property type="protein sequence ID" value="KLO09791.1"/>
    <property type="molecule type" value="Genomic_DNA"/>
</dbReference>
<keyword evidence="7" id="KW-1185">Reference proteome</keyword>
<dbReference type="Pfam" id="PF07714">
    <property type="entry name" value="PK_Tyr_Ser-Thr"/>
    <property type="match status" value="1"/>
</dbReference>
<evidence type="ECO:0000256" key="3">
    <source>
        <dbReference type="ARBA" id="ARBA00022777"/>
    </source>
</evidence>
<keyword evidence="3 6" id="KW-0418">Kinase</keyword>
<dbReference type="InterPro" id="IPR011009">
    <property type="entry name" value="Kinase-like_dom_sf"/>
</dbReference>
<evidence type="ECO:0000313" key="7">
    <source>
        <dbReference type="Proteomes" id="UP000053477"/>
    </source>
</evidence>
<dbReference type="InterPro" id="IPR001245">
    <property type="entry name" value="Ser-Thr/Tyr_kinase_cat_dom"/>
</dbReference>
<dbReference type="OrthoDB" id="5966500at2759"/>
<dbReference type="Gene3D" id="1.10.510.10">
    <property type="entry name" value="Transferase(Phosphotransferase) domain 1"/>
    <property type="match status" value="1"/>
</dbReference>
<dbReference type="Proteomes" id="UP000053477">
    <property type="component" value="Unassembled WGS sequence"/>
</dbReference>
<sequence length="340" mass="38443">MNAPKDDKRAVRFQVAEDFASKDSAEFVGENGTATKSEGTVSSIRLLDHVLNQRPDLNLAGNVFVDPKAVKSDSGGYADVFEGYLRLPTSGEMVRVAVKRLRMKVNEEKMAKYIAKEIRIWSEFNHPNILPLRGYFMEGLFPSLVSDWMMHGSLRVYREKLTRKESLSLMLGMARGLAYIHGKGAIHSDMKTDNVLVSPDKQPLLTDFGISRMDSLSAGYTSHSVRGTARWQAVEFFRLSDGPPPVHTRQTDVWAFGMTVYELLTKDRPFAFLKEDLHVILFVSQGRLPKQPTFSTIPDVAAIEHFMWSLCNKCWNLDPNLRPSMDEIEVIIQKECANQP</sequence>
<dbReference type="InParanoid" id="A0A0H2RYC2"/>
<dbReference type="InterPro" id="IPR000719">
    <property type="entry name" value="Prot_kinase_dom"/>
</dbReference>
<proteinExistence type="predicted"/>
<evidence type="ECO:0000256" key="2">
    <source>
        <dbReference type="ARBA" id="ARBA00022741"/>
    </source>
</evidence>
<dbReference type="SMART" id="SM00220">
    <property type="entry name" value="S_TKc"/>
    <property type="match status" value="1"/>
</dbReference>
<dbReference type="AlphaFoldDB" id="A0A0H2RYC2"/>
<evidence type="ECO:0000256" key="4">
    <source>
        <dbReference type="ARBA" id="ARBA00022840"/>
    </source>
</evidence>